<keyword evidence="5 9" id="KW-0812">Transmembrane</keyword>
<sequence>MKDVSFDAEMNNLSVCYEFPAPRSGGFYQKRLKRLFDLIMVVFLLPIVAPLVFLFWLLIQFGGGKGIYRQDRVGRGGKPFSCLKLRTMVCNAEQTLEDLCKNDAQIAAEWAKNQKLANDPRITKLGRFLRATSLDELPQIWNVLKGDMSFVGPRPIMTGQNQAYKAAGGRAYYTMRPGITGLWQVAGRGTTSFADRAAFDEIYSERISFVGDLKLILNTVNVIFEQTGH</sequence>
<evidence type="ECO:0000313" key="11">
    <source>
        <dbReference type="EMBL" id="MCV6823103.1"/>
    </source>
</evidence>
<evidence type="ECO:0000256" key="8">
    <source>
        <dbReference type="ARBA" id="ARBA00023169"/>
    </source>
</evidence>
<keyword evidence="3" id="KW-1003">Cell membrane</keyword>
<evidence type="ECO:0000313" key="12">
    <source>
        <dbReference type="Proteomes" id="UP001208041"/>
    </source>
</evidence>
<proteinExistence type="inferred from homology"/>
<keyword evidence="12" id="KW-1185">Reference proteome</keyword>
<dbReference type="Pfam" id="PF02397">
    <property type="entry name" value="Bac_transf"/>
    <property type="match status" value="1"/>
</dbReference>
<keyword evidence="8" id="KW-0270">Exopolysaccharide synthesis</keyword>
<comment type="similarity">
    <text evidence="2">Belongs to the bacterial sugar transferase family.</text>
</comment>
<evidence type="ECO:0000256" key="5">
    <source>
        <dbReference type="ARBA" id="ARBA00022692"/>
    </source>
</evidence>
<dbReference type="RefSeq" id="WP_263951932.1">
    <property type="nucleotide sequence ID" value="NZ_JAOYFC010000001.1"/>
</dbReference>
<dbReference type="GO" id="GO:0000271">
    <property type="term" value="P:polysaccharide biosynthetic process"/>
    <property type="evidence" value="ECO:0007669"/>
    <property type="project" value="UniProtKB-KW"/>
</dbReference>
<dbReference type="PANTHER" id="PTHR30576:SF4">
    <property type="entry name" value="UNDECAPRENYL-PHOSPHATE GALACTOSE PHOSPHOTRANSFERASE"/>
    <property type="match status" value="1"/>
</dbReference>
<comment type="caution">
    <text evidence="11">The sequence shown here is derived from an EMBL/GenBank/DDBJ whole genome shotgun (WGS) entry which is preliminary data.</text>
</comment>
<feature type="transmembrane region" description="Helical" evidence="9">
    <location>
        <begin position="38"/>
        <end position="59"/>
    </location>
</feature>
<evidence type="ECO:0000256" key="3">
    <source>
        <dbReference type="ARBA" id="ARBA00022475"/>
    </source>
</evidence>
<evidence type="ECO:0000256" key="7">
    <source>
        <dbReference type="ARBA" id="ARBA00023136"/>
    </source>
</evidence>
<dbReference type="Proteomes" id="UP001208041">
    <property type="component" value="Unassembled WGS sequence"/>
</dbReference>
<evidence type="ECO:0000256" key="9">
    <source>
        <dbReference type="SAM" id="Phobius"/>
    </source>
</evidence>
<comment type="subcellular location">
    <subcellularLocation>
        <location evidence="1">Cell membrane</location>
    </subcellularLocation>
</comment>
<dbReference type="AlphaFoldDB" id="A0AAE3IY95"/>
<organism evidence="11 12">
    <name type="scientific">Halocynthiibacter halioticoli</name>
    <dbReference type="NCBI Taxonomy" id="2986804"/>
    <lineage>
        <taxon>Bacteria</taxon>
        <taxon>Pseudomonadati</taxon>
        <taxon>Pseudomonadota</taxon>
        <taxon>Alphaproteobacteria</taxon>
        <taxon>Rhodobacterales</taxon>
        <taxon>Paracoccaceae</taxon>
        <taxon>Halocynthiibacter</taxon>
    </lineage>
</organism>
<evidence type="ECO:0000256" key="2">
    <source>
        <dbReference type="ARBA" id="ARBA00006464"/>
    </source>
</evidence>
<dbReference type="GO" id="GO:0016780">
    <property type="term" value="F:phosphotransferase activity, for other substituted phosphate groups"/>
    <property type="evidence" value="ECO:0007669"/>
    <property type="project" value="TreeGrafter"/>
</dbReference>
<name>A0AAE3IY95_9RHOB</name>
<reference evidence="11" key="1">
    <citation type="submission" date="2022-10" db="EMBL/GenBank/DDBJ databases">
        <authorList>
            <person name="Yue Y."/>
        </authorList>
    </citation>
    <scope>NUCLEOTIDE SEQUENCE</scope>
    <source>
        <strain evidence="11">Z654</strain>
    </source>
</reference>
<dbReference type="GO" id="GO:0005886">
    <property type="term" value="C:plasma membrane"/>
    <property type="evidence" value="ECO:0007669"/>
    <property type="project" value="UniProtKB-SubCell"/>
</dbReference>
<protein>
    <submittedName>
        <fullName evidence="11">Sugar transferase</fullName>
    </submittedName>
</protein>
<evidence type="ECO:0000259" key="10">
    <source>
        <dbReference type="Pfam" id="PF02397"/>
    </source>
</evidence>
<accession>A0AAE3IY95</accession>
<keyword evidence="4 11" id="KW-0808">Transferase</keyword>
<dbReference type="EMBL" id="JAOYFC010000001">
    <property type="protein sequence ID" value="MCV6823103.1"/>
    <property type="molecule type" value="Genomic_DNA"/>
</dbReference>
<dbReference type="InterPro" id="IPR003362">
    <property type="entry name" value="Bact_transf"/>
</dbReference>
<evidence type="ECO:0000256" key="1">
    <source>
        <dbReference type="ARBA" id="ARBA00004236"/>
    </source>
</evidence>
<dbReference type="PANTHER" id="PTHR30576">
    <property type="entry name" value="COLANIC BIOSYNTHESIS UDP-GLUCOSE LIPID CARRIER TRANSFERASE"/>
    <property type="match status" value="1"/>
</dbReference>
<keyword evidence="6 9" id="KW-1133">Transmembrane helix</keyword>
<gene>
    <name evidence="11" type="ORF">OH136_00925</name>
</gene>
<keyword evidence="7 9" id="KW-0472">Membrane</keyword>
<evidence type="ECO:0000256" key="6">
    <source>
        <dbReference type="ARBA" id="ARBA00022989"/>
    </source>
</evidence>
<feature type="domain" description="Bacterial sugar transferase" evidence="10">
    <location>
        <begin position="33"/>
        <end position="224"/>
    </location>
</feature>
<evidence type="ECO:0000256" key="4">
    <source>
        <dbReference type="ARBA" id="ARBA00022679"/>
    </source>
</evidence>